<reference evidence="1 2" key="1">
    <citation type="submission" date="2017-08" db="EMBL/GenBank/DDBJ databases">
        <title>Infants hospitalized years apart are colonized by the same room-sourced microbial strains.</title>
        <authorList>
            <person name="Brooks B."/>
            <person name="Olm M.R."/>
            <person name="Firek B.A."/>
            <person name="Baker R."/>
            <person name="Thomas B.C."/>
            <person name="Morowitz M.J."/>
            <person name="Banfield J.F."/>
        </authorList>
    </citation>
    <scope>NUCLEOTIDE SEQUENCE [LARGE SCALE GENOMIC DNA]</scope>
    <source>
        <strain evidence="1">S2_018_000_R2_104</strain>
    </source>
</reference>
<evidence type="ECO:0000313" key="2">
    <source>
        <dbReference type="Proteomes" id="UP000249557"/>
    </source>
</evidence>
<organism evidence="1 2">
    <name type="scientific">Micavibrio aeruginosavorus</name>
    <dbReference type="NCBI Taxonomy" id="349221"/>
    <lineage>
        <taxon>Bacteria</taxon>
        <taxon>Pseudomonadati</taxon>
        <taxon>Bdellovibrionota</taxon>
        <taxon>Bdellovibrionia</taxon>
        <taxon>Bdellovibrionales</taxon>
        <taxon>Pseudobdellovibrionaceae</taxon>
        <taxon>Micavibrio</taxon>
    </lineage>
</organism>
<comment type="caution">
    <text evidence="1">The sequence shown here is derived from an EMBL/GenBank/DDBJ whole genome shotgun (WGS) entry which is preliminary data.</text>
</comment>
<sequence>MNKGLVPYVATSEYLLPSFNLDIFCGYEVVKLMEDPSLRDFHEAYLVSNSLAFGNPNLKMPNWVYIDCGLMQTAIIGFAVPVDKAPDSLIEHYERDPYVDVDKLDYIPVSGQIASLGMDGKTLIGFSLFSLRRQLGNMAVSKLAARTKYAALHAYRAEEKESFLGISQYNNNALKIHALFGEKMYIDRTMVPLHPLHDMSFTYRMKVKLDPERVFNEEAQENARYSFLLKADDRAKKENIQKQIGEGKKFHILSPVHVKQEDGLYLPIAIEG</sequence>
<name>A0A2W4ZND8_9BACT</name>
<dbReference type="Proteomes" id="UP000249557">
    <property type="component" value="Unassembled WGS sequence"/>
</dbReference>
<proteinExistence type="predicted"/>
<accession>A0A2W4ZND8</accession>
<protein>
    <recommendedName>
        <fullName evidence="3">Acetoacetate decarboxylase</fullName>
    </recommendedName>
</protein>
<evidence type="ECO:0008006" key="3">
    <source>
        <dbReference type="Google" id="ProtNLM"/>
    </source>
</evidence>
<evidence type="ECO:0000313" key="1">
    <source>
        <dbReference type="EMBL" id="PZO83863.1"/>
    </source>
</evidence>
<dbReference type="AlphaFoldDB" id="A0A2W4ZND8"/>
<dbReference type="EMBL" id="QFNK01000195">
    <property type="protein sequence ID" value="PZO83863.1"/>
    <property type="molecule type" value="Genomic_DNA"/>
</dbReference>
<gene>
    <name evidence="1" type="ORF">DI626_08720</name>
</gene>